<dbReference type="Proteomes" id="UP000199559">
    <property type="component" value="Unassembled WGS sequence"/>
</dbReference>
<evidence type="ECO:0000256" key="4">
    <source>
        <dbReference type="ARBA" id="ARBA00022723"/>
    </source>
</evidence>
<evidence type="ECO:0000256" key="5">
    <source>
        <dbReference type="ARBA" id="ARBA00022801"/>
    </source>
</evidence>
<dbReference type="PROSITE" id="PS00483">
    <property type="entry name" value="DIHYDROOROTASE_2"/>
    <property type="match status" value="1"/>
</dbReference>
<dbReference type="SUPFAM" id="SSF51338">
    <property type="entry name" value="Composite domain of metallo-dependent hydrolases"/>
    <property type="match status" value="1"/>
</dbReference>
<feature type="domain" description="Amidohydrolase-related" evidence="6">
    <location>
        <begin position="54"/>
        <end position="426"/>
    </location>
</feature>
<organism evidence="7 8">
    <name type="scientific">Olleya namhaensis</name>
    <dbReference type="NCBI Taxonomy" id="1144750"/>
    <lineage>
        <taxon>Bacteria</taxon>
        <taxon>Pseudomonadati</taxon>
        <taxon>Bacteroidota</taxon>
        <taxon>Flavobacteriia</taxon>
        <taxon>Flavobacteriales</taxon>
        <taxon>Flavobacteriaceae</taxon>
    </lineage>
</organism>
<proteinExistence type="inferred from homology"/>
<dbReference type="Pfam" id="PF01979">
    <property type="entry name" value="Amidohydro_1"/>
    <property type="match status" value="1"/>
</dbReference>
<protein>
    <submittedName>
        <fullName evidence="7">Dihydroorotase</fullName>
    </submittedName>
</protein>
<sequence length="448" mass="50447">MHNKKTLIKNAKIVNEGTIFNGDILIEGEFITKIGASISAKSADVNVFDAEGKYVIPGAIDDQVHFREPGLTHKANIETESRAAIAGGITSFIEMPNTNPQTTTIEKLNDKFEIASKKAWANYSFMFGGTNDNLEEILKVNKKDVAGLKLFLGSSTGNMLVDNPEILEKIFTSTDLLISVHCEDEATIKKNLDIYKERYGDDIPVNFHPIIRSEEACYISSSKAIELAKKTGARLHVFHLSTAKETELFDNKIPLKDKKITAEVCIHHLWFSDKDYDEKGTLIKWNPAVKTENDRAQLLKALLDDKIDVIATDHAPHTFEEKSNVYTSAPSGGPLVQHALPALLEMYHDGDISIEKIVEKFCHNPAILFEVEKRGYIREGYYADLVVVDLNNPWTVNKDNILYKCGWSPFEGTTFKSRITHTFVNGGLAYKNFKFYETNYAKRLTFNR</sequence>
<dbReference type="InterPro" id="IPR006680">
    <property type="entry name" value="Amidohydro-rel"/>
</dbReference>
<comment type="cofactor">
    <cofactor evidence="1">
        <name>Zn(2+)</name>
        <dbReference type="ChEBI" id="CHEBI:29105"/>
    </cofactor>
</comment>
<dbReference type="NCBIfam" id="NF006688">
    <property type="entry name" value="PRK09236.1"/>
    <property type="match status" value="1"/>
</dbReference>
<dbReference type="GO" id="GO:0006145">
    <property type="term" value="P:purine nucleobase catabolic process"/>
    <property type="evidence" value="ECO:0007669"/>
    <property type="project" value="TreeGrafter"/>
</dbReference>
<dbReference type="NCBIfam" id="TIGR00857">
    <property type="entry name" value="pyrC_multi"/>
    <property type="match status" value="1"/>
</dbReference>
<dbReference type="EMBL" id="FORM01000001">
    <property type="protein sequence ID" value="SFI52568.1"/>
    <property type="molecule type" value="Genomic_DNA"/>
</dbReference>
<evidence type="ECO:0000313" key="7">
    <source>
        <dbReference type="EMBL" id="SFI52568.1"/>
    </source>
</evidence>
<dbReference type="GO" id="GO:0046872">
    <property type="term" value="F:metal ion binding"/>
    <property type="evidence" value="ECO:0007669"/>
    <property type="project" value="UniProtKB-KW"/>
</dbReference>
<dbReference type="Gene3D" id="2.30.40.10">
    <property type="entry name" value="Urease, subunit C, domain 1"/>
    <property type="match status" value="1"/>
</dbReference>
<evidence type="ECO:0000259" key="6">
    <source>
        <dbReference type="Pfam" id="PF01979"/>
    </source>
</evidence>
<dbReference type="InterPro" id="IPR032466">
    <property type="entry name" value="Metal_Hydrolase"/>
</dbReference>
<evidence type="ECO:0000313" key="8">
    <source>
        <dbReference type="Proteomes" id="UP000199559"/>
    </source>
</evidence>
<dbReference type="SUPFAM" id="SSF51556">
    <property type="entry name" value="Metallo-dependent hydrolases"/>
    <property type="match status" value="1"/>
</dbReference>
<accession>A0A1I3IXG8</accession>
<keyword evidence="8" id="KW-1185">Reference proteome</keyword>
<dbReference type="GO" id="GO:0004038">
    <property type="term" value="F:allantoinase activity"/>
    <property type="evidence" value="ECO:0007669"/>
    <property type="project" value="TreeGrafter"/>
</dbReference>
<name>A0A1I3IXG8_9FLAO</name>
<evidence type="ECO:0000256" key="2">
    <source>
        <dbReference type="ARBA" id="ARBA00002368"/>
    </source>
</evidence>
<keyword evidence="5" id="KW-0378">Hydrolase</keyword>
<comment type="similarity">
    <text evidence="3">Belongs to the metallo-dependent hydrolases superfamily. DHOase family. Class I DHOase subfamily.</text>
</comment>
<dbReference type="InterPro" id="IPR050138">
    <property type="entry name" value="DHOase/Allantoinase_Hydrolase"/>
</dbReference>
<comment type="function">
    <text evidence="2">Catalyzes the reversible cyclization of carbamoyl aspartate to dihydroorotate.</text>
</comment>
<evidence type="ECO:0000256" key="1">
    <source>
        <dbReference type="ARBA" id="ARBA00001947"/>
    </source>
</evidence>
<dbReference type="PANTHER" id="PTHR43668">
    <property type="entry name" value="ALLANTOINASE"/>
    <property type="match status" value="1"/>
</dbReference>
<dbReference type="AlphaFoldDB" id="A0A1I3IXG8"/>
<dbReference type="STRING" id="1144750.SAMN05443431_101156"/>
<evidence type="ECO:0000256" key="3">
    <source>
        <dbReference type="ARBA" id="ARBA00010286"/>
    </source>
</evidence>
<dbReference type="GO" id="GO:0005737">
    <property type="term" value="C:cytoplasm"/>
    <property type="evidence" value="ECO:0007669"/>
    <property type="project" value="TreeGrafter"/>
</dbReference>
<dbReference type="Gene3D" id="3.20.20.140">
    <property type="entry name" value="Metal-dependent hydrolases"/>
    <property type="match status" value="1"/>
</dbReference>
<dbReference type="InterPro" id="IPR002195">
    <property type="entry name" value="Dihydroorotase_CS"/>
</dbReference>
<gene>
    <name evidence="7" type="ORF">SAMN05443431_101156</name>
</gene>
<dbReference type="PANTHER" id="PTHR43668:SF4">
    <property type="entry name" value="ALLANTOINASE"/>
    <property type="match status" value="1"/>
</dbReference>
<dbReference type="RefSeq" id="WP_090836613.1">
    <property type="nucleotide sequence ID" value="NZ_FORM01000001.1"/>
</dbReference>
<dbReference type="InterPro" id="IPR011059">
    <property type="entry name" value="Metal-dep_hydrolase_composite"/>
</dbReference>
<dbReference type="CDD" id="cd01318">
    <property type="entry name" value="DHOase_IIb"/>
    <property type="match status" value="1"/>
</dbReference>
<keyword evidence="4" id="KW-0479">Metal-binding</keyword>
<reference evidence="8" key="1">
    <citation type="submission" date="2016-10" db="EMBL/GenBank/DDBJ databases">
        <authorList>
            <person name="Varghese N."/>
            <person name="Submissions S."/>
        </authorList>
    </citation>
    <scope>NUCLEOTIDE SEQUENCE [LARGE SCALE GENOMIC DNA]</scope>
    <source>
        <strain evidence="8">DSM 28881</strain>
    </source>
</reference>